<comment type="similarity">
    <text evidence="1">Belongs to the YggT family.</text>
</comment>
<comment type="caution">
    <text evidence="3">The sequence shown here is derived from an EMBL/GenBank/DDBJ whole genome shotgun (WGS) entry which is preliminary data.</text>
</comment>
<feature type="transmembrane region" description="Helical" evidence="2">
    <location>
        <begin position="6"/>
        <end position="25"/>
    </location>
</feature>
<dbReference type="RefSeq" id="WP_408624066.1">
    <property type="nucleotide sequence ID" value="NZ_JBEQCT010000005.1"/>
</dbReference>
<protein>
    <submittedName>
        <fullName evidence="3">YggT family protein</fullName>
    </submittedName>
</protein>
<gene>
    <name evidence="3" type="ORF">ABUE30_12260</name>
</gene>
<evidence type="ECO:0000256" key="2">
    <source>
        <dbReference type="SAM" id="Phobius"/>
    </source>
</evidence>
<keyword evidence="2" id="KW-0472">Membrane</keyword>
<keyword evidence="4" id="KW-1185">Reference proteome</keyword>
<sequence length="182" mass="20655">MMAFNYLITTLFDLYLMVIILRVWLQFARADFYNPFSQFVVRATNPLLKPLRRIIPGFAGVDCAGIVLALLVAAAKWAAVMQLAQGAISWSFIPLFALLTVVKQTGSLLFWILLVRAVLSWISQGRSPIEYVFMQLTEPFLAPIRRIIPAMGGLDLSVLVLFIILNFVNMLLTTQIPYWRLM</sequence>
<dbReference type="EMBL" id="JBEQCT010000005">
    <property type="protein sequence ID" value="MFM2485817.1"/>
    <property type="molecule type" value="Genomic_DNA"/>
</dbReference>
<dbReference type="Proteomes" id="UP001629953">
    <property type="component" value="Unassembled WGS sequence"/>
</dbReference>
<evidence type="ECO:0000313" key="4">
    <source>
        <dbReference type="Proteomes" id="UP001629953"/>
    </source>
</evidence>
<evidence type="ECO:0000313" key="3">
    <source>
        <dbReference type="EMBL" id="MFM2485817.1"/>
    </source>
</evidence>
<dbReference type="PANTHER" id="PTHR33219">
    <property type="entry name" value="YLMG HOMOLOG PROTEIN 2, CHLOROPLASTIC"/>
    <property type="match status" value="1"/>
</dbReference>
<feature type="transmembrane region" description="Helical" evidence="2">
    <location>
        <begin position="147"/>
        <end position="172"/>
    </location>
</feature>
<accession>A0ABW9G8H5</accession>
<proteinExistence type="inferred from homology"/>
<dbReference type="PANTHER" id="PTHR33219:SF14">
    <property type="entry name" value="PROTEIN COFACTOR ASSEMBLY OF COMPLEX C SUBUNIT B CCB3, CHLOROPLASTIC-RELATED"/>
    <property type="match status" value="1"/>
</dbReference>
<evidence type="ECO:0000256" key="1">
    <source>
        <dbReference type="ARBA" id="ARBA00010894"/>
    </source>
</evidence>
<organism evidence="3 4">
    <name type="scientific">Celerinatantimonas yamalensis</name>
    <dbReference type="NCBI Taxonomy" id="559956"/>
    <lineage>
        <taxon>Bacteria</taxon>
        <taxon>Pseudomonadati</taxon>
        <taxon>Pseudomonadota</taxon>
        <taxon>Gammaproteobacteria</taxon>
        <taxon>Celerinatantimonadaceae</taxon>
        <taxon>Celerinatantimonas</taxon>
    </lineage>
</organism>
<name>A0ABW9G8H5_9GAMM</name>
<dbReference type="Pfam" id="PF02325">
    <property type="entry name" value="CCB3_YggT"/>
    <property type="match status" value="2"/>
</dbReference>
<keyword evidence="2" id="KW-1133">Transmembrane helix</keyword>
<feature type="transmembrane region" description="Helical" evidence="2">
    <location>
        <begin position="54"/>
        <end position="77"/>
    </location>
</feature>
<keyword evidence="2" id="KW-0812">Transmembrane</keyword>
<reference evidence="3 4" key="1">
    <citation type="journal article" date="2013" name="Int. J. Syst. Evol. Microbiol.">
        <title>Celerinatantimonas yamalensis sp. nov., a cold-adapted diazotrophic bacterium from a cold permafrost brine.</title>
        <authorList>
            <person name="Shcherbakova V."/>
            <person name="Chuvilskaya N."/>
            <person name="Rivkina E."/>
            <person name="Demidov N."/>
            <person name="Uchaeva V."/>
            <person name="Suetin S."/>
            <person name="Suzina N."/>
            <person name="Gilichinsky D."/>
        </authorList>
    </citation>
    <scope>NUCLEOTIDE SEQUENCE [LARGE SCALE GENOMIC DNA]</scope>
    <source>
        <strain evidence="3 4">C7</strain>
    </source>
</reference>
<dbReference type="InterPro" id="IPR003425">
    <property type="entry name" value="CCB3/YggT"/>
</dbReference>